<protein>
    <submittedName>
        <fullName evidence="3">ATPase</fullName>
    </submittedName>
</protein>
<reference evidence="3 4" key="2">
    <citation type="journal article" date="2011" name="ISME J.">
        <title>RNA-seq reveals cooperative metabolic interactions between two termite-gut spirochete species in co-culture.</title>
        <authorList>
            <person name="Rosenthal A.Z."/>
            <person name="Matson E.G."/>
            <person name="Eldar A."/>
            <person name="Leadbetter J.R."/>
        </authorList>
    </citation>
    <scope>NUCLEOTIDE SEQUENCE [LARGE SCALE GENOMIC DNA]</scope>
    <source>
        <strain evidence="4">ATCC BAA-888 / DSM 13862 / ZAS-9</strain>
    </source>
</reference>
<gene>
    <name evidence="3" type="ordered locus">TREAZ_2342</name>
</gene>
<evidence type="ECO:0000259" key="2">
    <source>
        <dbReference type="Pfam" id="PF13635"/>
    </source>
</evidence>
<dbReference type="KEGG" id="taz:TREAZ_2342"/>
<organism evidence="3 4">
    <name type="scientific">Leadbettera azotonutricia (strain ATCC BAA-888 / DSM 13862 / ZAS-9)</name>
    <name type="common">Treponema azotonutricium</name>
    <dbReference type="NCBI Taxonomy" id="545695"/>
    <lineage>
        <taxon>Bacteria</taxon>
        <taxon>Pseudomonadati</taxon>
        <taxon>Spirochaetota</taxon>
        <taxon>Spirochaetia</taxon>
        <taxon>Spirochaetales</taxon>
        <taxon>Breznakiellaceae</taxon>
        <taxon>Leadbettera</taxon>
    </lineage>
</organism>
<dbReference type="OrthoDB" id="9801684at2"/>
<dbReference type="Proteomes" id="UP000009222">
    <property type="component" value="Chromosome"/>
</dbReference>
<dbReference type="STRING" id="545695.TREAZ_2342"/>
<dbReference type="RefSeq" id="WP_015713170.1">
    <property type="nucleotide sequence ID" value="NC_015577.1"/>
</dbReference>
<dbReference type="SUPFAM" id="SSF52540">
    <property type="entry name" value="P-loop containing nucleoside triphosphate hydrolases"/>
    <property type="match status" value="1"/>
</dbReference>
<keyword evidence="4" id="KW-1185">Reference proteome</keyword>
<proteinExistence type="predicted"/>
<dbReference type="EMBL" id="CP001841">
    <property type="protein sequence ID" value="AEF80263.1"/>
    <property type="molecule type" value="Genomic_DNA"/>
</dbReference>
<reference evidence="4" key="1">
    <citation type="submission" date="2009-12" db="EMBL/GenBank/DDBJ databases">
        <title>Complete sequence of Treponema azotonutricium strain ZAS-9.</title>
        <authorList>
            <person name="Tetu S.G."/>
            <person name="Matson E."/>
            <person name="Ren Q."/>
            <person name="Seshadri R."/>
            <person name="Elbourne L."/>
            <person name="Hassan K.A."/>
            <person name="Durkin A."/>
            <person name="Radune D."/>
            <person name="Mohamoud Y."/>
            <person name="Shay R."/>
            <person name="Jin S."/>
            <person name="Zhang X."/>
            <person name="Lucey K."/>
            <person name="Ballor N.R."/>
            <person name="Ottesen E."/>
            <person name="Rosenthal R."/>
            <person name="Allen A."/>
            <person name="Leadbetter J.R."/>
            <person name="Paulsen I.T."/>
        </authorList>
    </citation>
    <scope>NUCLEOTIDE SEQUENCE [LARGE SCALE GENOMIC DNA]</scope>
    <source>
        <strain evidence="4">ATCC BAA-888 / DSM 13862 / ZAS-9</strain>
    </source>
</reference>
<dbReference type="InterPro" id="IPR027417">
    <property type="entry name" value="P-loop_NTPase"/>
</dbReference>
<feature type="domain" description="AAA" evidence="1">
    <location>
        <begin position="21"/>
        <end position="150"/>
    </location>
</feature>
<dbReference type="InParanoid" id="F5YGH5"/>
<name>F5YGH5_LEAAZ</name>
<dbReference type="HOGENOM" id="CLU_041527_1_1_12"/>
<dbReference type="InterPro" id="IPR025420">
    <property type="entry name" value="DUF4143"/>
</dbReference>
<feature type="domain" description="DUF4143" evidence="2">
    <location>
        <begin position="206"/>
        <end position="343"/>
    </location>
</feature>
<accession>F5YGH5</accession>
<evidence type="ECO:0000313" key="3">
    <source>
        <dbReference type="EMBL" id="AEF80263.1"/>
    </source>
</evidence>
<dbReference type="Pfam" id="PF13173">
    <property type="entry name" value="AAA_14"/>
    <property type="match status" value="1"/>
</dbReference>
<evidence type="ECO:0000259" key="1">
    <source>
        <dbReference type="Pfam" id="PF13173"/>
    </source>
</evidence>
<dbReference type="PANTHER" id="PTHR33295">
    <property type="entry name" value="ATPASE"/>
    <property type="match status" value="1"/>
</dbReference>
<dbReference type="AlphaFoldDB" id="F5YGH5"/>
<sequence>MIVERPEYLKKLIGFRDKDLIKVIVGIRRCGKSTLLKLYADYLRSTGVGNSRIQFINFEDFNNADLTDPKVLHDHVLSRLVPDGMNYIFLDEIQMVKDFEKAANSLRLRKNIDLYITGSNAYFLSGDLATLLAGRYVSIEMTPLSFREYLTAGSDESGNPRPRDKMRQLYEQYLRYSSFPYTLELNNDIEKIHQYLAAIIDTIVLKDVVQRKQISAVAALERLMKFIFGNIGFITSTKKISDTMKSSGFNIGVQTVENYLSALEDSFIIHKVSRLDVNGKEYLKANDKYYVADIGMRYYLLGDKMKDYGAILENIVYLELRRRGYKVHVGRLGDLEIDFIAFKAGIPEYYQVAFSVADEQTWEWEIRPLEKIRDNYGKYIITMDPVLGGNDQGIITVNALDFLLDFTV</sequence>
<dbReference type="Pfam" id="PF13635">
    <property type="entry name" value="DUF4143"/>
    <property type="match status" value="1"/>
</dbReference>
<dbReference type="PANTHER" id="PTHR33295:SF20">
    <property type="entry name" value="ATPASE"/>
    <property type="match status" value="1"/>
</dbReference>
<dbReference type="InterPro" id="IPR041682">
    <property type="entry name" value="AAA_14"/>
</dbReference>
<dbReference type="eggNOG" id="COG1373">
    <property type="taxonomic scope" value="Bacteria"/>
</dbReference>
<evidence type="ECO:0000313" key="4">
    <source>
        <dbReference type="Proteomes" id="UP000009222"/>
    </source>
</evidence>